<gene>
    <name evidence="2" type="ORF">ElyMa_001540800</name>
</gene>
<keyword evidence="3" id="KW-1185">Reference proteome</keyword>
<proteinExistence type="predicted"/>
<sequence>MLIKLKHKTDACQWKRSKEEMEKKEKKKERNNGLTLFNPSLLARINNARGSESSLPGLVGTAHLPDDQLYITRKRKYREEEEEEEEDDDDEDDDDDDDDDLYLTSQSTSRLFQRRRCGQLKACCHTEMGQRSGVVSALDSRPGEHVFDSRSCHVAIALGKQFTLTFSSPLTCKMGTQLQASKGLVCWGISGAALWRYKYVE</sequence>
<reference evidence="2 3" key="1">
    <citation type="journal article" date="2021" name="Elife">
        <title>Chloroplast acquisition without the gene transfer in kleptoplastic sea slugs, Plakobranchus ocellatus.</title>
        <authorList>
            <person name="Maeda T."/>
            <person name="Takahashi S."/>
            <person name="Yoshida T."/>
            <person name="Shimamura S."/>
            <person name="Takaki Y."/>
            <person name="Nagai Y."/>
            <person name="Toyoda A."/>
            <person name="Suzuki Y."/>
            <person name="Arimoto A."/>
            <person name="Ishii H."/>
            <person name="Satoh N."/>
            <person name="Nishiyama T."/>
            <person name="Hasebe M."/>
            <person name="Maruyama T."/>
            <person name="Minagawa J."/>
            <person name="Obokata J."/>
            <person name="Shigenobu S."/>
        </authorList>
    </citation>
    <scope>NUCLEOTIDE SEQUENCE [LARGE SCALE GENOMIC DNA]</scope>
</reference>
<accession>A0AAV4J8V3</accession>
<dbReference type="EMBL" id="BMAT01003056">
    <property type="protein sequence ID" value="GFS19232.1"/>
    <property type="molecule type" value="Genomic_DNA"/>
</dbReference>
<feature type="compositionally biased region" description="Acidic residues" evidence="1">
    <location>
        <begin position="80"/>
        <end position="100"/>
    </location>
</feature>
<feature type="compositionally biased region" description="Basic and acidic residues" evidence="1">
    <location>
        <begin position="16"/>
        <end position="31"/>
    </location>
</feature>
<feature type="region of interest" description="Disordered" evidence="1">
    <location>
        <begin position="74"/>
        <end position="100"/>
    </location>
</feature>
<feature type="region of interest" description="Disordered" evidence="1">
    <location>
        <begin position="1"/>
        <end position="35"/>
    </location>
</feature>
<dbReference type="Proteomes" id="UP000762676">
    <property type="component" value="Unassembled WGS sequence"/>
</dbReference>
<name>A0AAV4J8V3_9GAST</name>
<evidence type="ECO:0000256" key="1">
    <source>
        <dbReference type="SAM" id="MobiDB-lite"/>
    </source>
</evidence>
<evidence type="ECO:0000313" key="3">
    <source>
        <dbReference type="Proteomes" id="UP000762676"/>
    </source>
</evidence>
<dbReference type="AlphaFoldDB" id="A0AAV4J8V3"/>
<organism evidence="2 3">
    <name type="scientific">Elysia marginata</name>
    <dbReference type="NCBI Taxonomy" id="1093978"/>
    <lineage>
        <taxon>Eukaryota</taxon>
        <taxon>Metazoa</taxon>
        <taxon>Spiralia</taxon>
        <taxon>Lophotrochozoa</taxon>
        <taxon>Mollusca</taxon>
        <taxon>Gastropoda</taxon>
        <taxon>Heterobranchia</taxon>
        <taxon>Euthyneura</taxon>
        <taxon>Panpulmonata</taxon>
        <taxon>Sacoglossa</taxon>
        <taxon>Placobranchoidea</taxon>
        <taxon>Plakobranchidae</taxon>
        <taxon>Elysia</taxon>
    </lineage>
</organism>
<evidence type="ECO:0000313" key="2">
    <source>
        <dbReference type="EMBL" id="GFS19232.1"/>
    </source>
</evidence>
<comment type="caution">
    <text evidence="2">The sequence shown here is derived from an EMBL/GenBank/DDBJ whole genome shotgun (WGS) entry which is preliminary data.</text>
</comment>
<protein>
    <submittedName>
        <fullName evidence="2">Uncharacterized protein</fullName>
    </submittedName>
</protein>